<organism evidence="6 7">
    <name type="scientific">Tritonibacter litoralis</name>
    <dbReference type="NCBI Taxonomy" id="2662264"/>
    <lineage>
        <taxon>Bacteria</taxon>
        <taxon>Pseudomonadati</taxon>
        <taxon>Pseudomonadota</taxon>
        <taxon>Alphaproteobacteria</taxon>
        <taxon>Rhodobacterales</taxon>
        <taxon>Paracoccaceae</taxon>
        <taxon>Tritonibacter</taxon>
    </lineage>
</organism>
<dbReference type="Pfam" id="PF00392">
    <property type="entry name" value="GntR"/>
    <property type="match status" value="1"/>
</dbReference>
<dbReference type="AlphaFoldDB" id="A0A843YJU3"/>
<dbReference type="Proteomes" id="UP000444174">
    <property type="component" value="Unassembled WGS sequence"/>
</dbReference>
<keyword evidence="1" id="KW-0805">Transcription regulation</keyword>
<protein>
    <submittedName>
        <fullName evidence="6">FCD domain-containing protein</fullName>
    </submittedName>
</protein>
<evidence type="ECO:0000259" key="5">
    <source>
        <dbReference type="PROSITE" id="PS50949"/>
    </source>
</evidence>
<proteinExistence type="predicted"/>
<dbReference type="InterPro" id="IPR000524">
    <property type="entry name" value="Tscrpt_reg_HTH_GntR"/>
</dbReference>
<dbReference type="SUPFAM" id="SSF48008">
    <property type="entry name" value="GntR ligand-binding domain-like"/>
    <property type="match status" value="1"/>
</dbReference>
<dbReference type="GO" id="GO:0003677">
    <property type="term" value="F:DNA binding"/>
    <property type="evidence" value="ECO:0007669"/>
    <property type="project" value="UniProtKB-KW"/>
</dbReference>
<dbReference type="InterPro" id="IPR036390">
    <property type="entry name" value="WH_DNA-bd_sf"/>
</dbReference>
<dbReference type="PANTHER" id="PTHR43537:SF49">
    <property type="entry name" value="TRANSCRIPTIONAL REGULATORY PROTEIN"/>
    <property type="match status" value="1"/>
</dbReference>
<gene>
    <name evidence="6" type="ORF">GFB49_10925</name>
</gene>
<dbReference type="EMBL" id="WIBF01000006">
    <property type="protein sequence ID" value="MQQ08967.1"/>
    <property type="molecule type" value="Genomic_DNA"/>
</dbReference>
<dbReference type="SUPFAM" id="SSF46785">
    <property type="entry name" value="Winged helix' DNA-binding domain"/>
    <property type="match status" value="1"/>
</dbReference>
<evidence type="ECO:0000256" key="3">
    <source>
        <dbReference type="ARBA" id="ARBA00023163"/>
    </source>
</evidence>
<dbReference type="SMART" id="SM00345">
    <property type="entry name" value="HTH_GNTR"/>
    <property type="match status" value="1"/>
</dbReference>
<dbReference type="InterPro" id="IPR008920">
    <property type="entry name" value="TF_FadR/GntR_C"/>
</dbReference>
<reference evidence="6 7" key="1">
    <citation type="submission" date="2019-10" db="EMBL/GenBank/DDBJ databases">
        <title>Epibacterium sp. nov., isolated from seawater.</title>
        <authorList>
            <person name="Zhang X."/>
            <person name="Li N."/>
        </authorList>
    </citation>
    <scope>NUCLEOTIDE SEQUENCE [LARGE SCALE GENOMIC DNA]</scope>
    <source>
        <strain evidence="6 7">SM1979</strain>
    </source>
</reference>
<comment type="caution">
    <text evidence="6">The sequence shown here is derived from an EMBL/GenBank/DDBJ whole genome shotgun (WGS) entry which is preliminary data.</text>
</comment>
<name>A0A843YJU3_9RHOB</name>
<keyword evidence="7" id="KW-1185">Reference proteome</keyword>
<dbReference type="Pfam" id="PF07729">
    <property type="entry name" value="FCD"/>
    <property type="match status" value="1"/>
</dbReference>
<keyword evidence="3" id="KW-0804">Transcription</keyword>
<keyword evidence="2" id="KW-0238">DNA-binding</keyword>
<evidence type="ECO:0000313" key="7">
    <source>
        <dbReference type="Proteomes" id="UP000444174"/>
    </source>
</evidence>
<evidence type="ECO:0000256" key="1">
    <source>
        <dbReference type="ARBA" id="ARBA00023015"/>
    </source>
</evidence>
<dbReference type="GO" id="GO:0003700">
    <property type="term" value="F:DNA-binding transcription factor activity"/>
    <property type="evidence" value="ECO:0007669"/>
    <property type="project" value="InterPro"/>
</dbReference>
<feature type="region of interest" description="Disordered" evidence="4">
    <location>
        <begin position="1"/>
        <end position="24"/>
    </location>
</feature>
<dbReference type="CDD" id="cd07377">
    <property type="entry name" value="WHTH_GntR"/>
    <property type="match status" value="1"/>
</dbReference>
<evidence type="ECO:0000313" key="6">
    <source>
        <dbReference type="EMBL" id="MQQ08967.1"/>
    </source>
</evidence>
<evidence type="ECO:0000256" key="2">
    <source>
        <dbReference type="ARBA" id="ARBA00023125"/>
    </source>
</evidence>
<feature type="domain" description="HTH gntR-type" evidence="5">
    <location>
        <begin position="28"/>
        <end position="95"/>
    </location>
</feature>
<dbReference type="InterPro" id="IPR011711">
    <property type="entry name" value="GntR_C"/>
</dbReference>
<evidence type="ECO:0000256" key="4">
    <source>
        <dbReference type="SAM" id="MobiDB-lite"/>
    </source>
</evidence>
<dbReference type="SMART" id="SM00895">
    <property type="entry name" value="FCD"/>
    <property type="match status" value="1"/>
</dbReference>
<sequence>MRRRLNGARGRVTSPNDAQTKRARSVKDVHSTMILDVLEAEIVSGQIEPGARLNEAALAERFGVSRTPIREVLQNVVSRSLAERVPFKGVVVRAFDEARIRSMFEAMAEIEATCGGLAALRMGPEALDALETAHLRMSEMASYKAAREYEAMNIEFHNQIFLGSGNDDLAQMAMDMRLKLAPFRKSQLMKLDRMLQSNREHGMIVALLRARNKGGVETALRQHLAGAAETVVQTRQ</sequence>
<dbReference type="PROSITE" id="PS50949">
    <property type="entry name" value="HTH_GNTR"/>
    <property type="match status" value="1"/>
</dbReference>
<accession>A0A843YJU3</accession>
<dbReference type="Gene3D" id="1.10.10.10">
    <property type="entry name" value="Winged helix-like DNA-binding domain superfamily/Winged helix DNA-binding domain"/>
    <property type="match status" value="1"/>
</dbReference>
<dbReference type="Gene3D" id="1.20.120.530">
    <property type="entry name" value="GntR ligand-binding domain-like"/>
    <property type="match status" value="1"/>
</dbReference>
<dbReference type="InterPro" id="IPR036388">
    <property type="entry name" value="WH-like_DNA-bd_sf"/>
</dbReference>
<dbReference type="PANTHER" id="PTHR43537">
    <property type="entry name" value="TRANSCRIPTIONAL REGULATOR, GNTR FAMILY"/>
    <property type="match status" value="1"/>
</dbReference>